<dbReference type="GeneID" id="26658181"/>
<gene>
    <name evidence="2" type="ORF">HHUB_1496</name>
</gene>
<accession>A0A0U5H0H3</accession>
<dbReference type="RefSeq" id="WP_169793382.1">
    <property type="nucleotide sequence ID" value="NZ_CEML01000002.1"/>
</dbReference>
<dbReference type="Proteomes" id="UP000066737">
    <property type="component" value="Chromosome I"/>
</dbReference>
<feature type="domain" description="Mut7-C RNAse" evidence="1">
    <location>
        <begin position="2"/>
        <end position="142"/>
    </location>
</feature>
<keyword evidence="3" id="KW-1185">Reference proteome</keyword>
<evidence type="ECO:0000313" key="3">
    <source>
        <dbReference type="Proteomes" id="UP000066737"/>
    </source>
</evidence>
<organism evidence="2 3">
    <name type="scientific">Halobacterium hubeiense</name>
    <dbReference type="NCBI Taxonomy" id="1407499"/>
    <lineage>
        <taxon>Archaea</taxon>
        <taxon>Methanobacteriati</taxon>
        <taxon>Methanobacteriota</taxon>
        <taxon>Stenosarchaea group</taxon>
        <taxon>Halobacteria</taxon>
        <taxon>Halobacteriales</taxon>
        <taxon>Halobacteriaceae</taxon>
        <taxon>Halobacterium</taxon>
    </lineage>
</organism>
<dbReference type="OrthoDB" id="1266at2157"/>
<dbReference type="EMBL" id="LN831302">
    <property type="protein sequence ID" value="CQH49184.1"/>
    <property type="molecule type" value="Genomic_DNA"/>
</dbReference>
<dbReference type="InterPro" id="IPR002782">
    <property type="entry name" value="Mut7-C_RNAse_dom"/>
</dbReference>
<name>A0A0U5H0H3_9EURY</name>
<evidence type="ECO:0000259" key="1">
    <source>
        <dbReference type="Pfam" id="PF01927"/>
    </source>
</evidence>
<protein>
    <submittedName>
        <fullName evidence="2">DUF82 family protein</fullName>
    </submittedName>
</protein>
<dbReference type="Pfam" id="PF01927">
    <property type="entry name" value="Mut7-C"/>
    <property type="match status" value="1"/>
</dbReference>
<dbReference type="PANTHER" id="PTHR39081">
    <property type="entry name" value="MUT7-C DOMAIN-CONTAINING PROTEIN"/>
    <property type="match status" value="1"/>
</dbReference>
<dbReference type="AlphaFoldDB" id="A0A0U5H0H3"/>
<proteinExistence type="predicted"/>
<sequence>MTFLLDAMLGSLARILRMCGHDAAYCLDRGIEADDAILDLAAREDRVVVTRDRELAERAPESILVESKDVDHQLRELAAAGVDLTPTPGERCGACNGELREVEREAKVLPEYVPGDASPVWQCEDCGQYFWEGSHWTDIEKRLAAL</sequence>
<dbReference type="PANTHER" id="PTHR39081:SF1">
    <property type="entry name" value="MUT7-C RNASE DOMAIN-CONTAINING PROTEIN"/>
    <property type="match status" value="1"/>
</dbReference>
<dbReference type="KEGG" id="hhb:Hhub_1496"/>
<reference evidence="3" key="1">
    <citation type="journal article" date="2016" name="Environ. Microbiol.">
        <title>The complete genome of a viable archaeum isolated from 123-million-year-old rock salt.</title>
        <authorList>
            <person name="Jaakkola S.T."/>
            <person name="Pfeiffer F."/>
            <person name="Ravantti J.J."/>
            <person name="Guo Q."/>
            <person name="Liu Y."/>
            <person name="Chen X."/>
            <person name="Ma H."/>
            <person name="Yang C."/>
            <person name="Oksanen H.M."/>
            <person name="Bamford D.H."/>
        </authorList>
    </citation>
    <scope>NUCLEOTIDE SEQUENCE</scope>
    <source>
        <strain evidence="3">JI20-1</strain>
    </source>
</reference>
<dbReference type="STRING" id="1407499.HHUB_1496"/>
<evidence type="ECO:0000313" key="2">
    <source>
        <dbReference type="EMBL" id="CQH49184.1"/>
    </source>
</evidence>